<feature type="transmembrane region" description="Helical" evidence="10">
    <location>
        <begin position="721"/>
        <end position="746"/>
    </location>
</feature>
<evidence type="ECO:0000313" key="13">
    <source>
        <dbReference type="EMBL" id="CAH0365375.1"/>
    </source>
</evidence>
<dbReference type="SUPFAM" id="SSF50978">
    <property type="entry name" value="WD40 repeat-like"/>
    <property type="match status" value="1"/>
</dbReference>
<evidence type="ECO:0000256" key="8">
    <source>
        <dbReference type="SAM" id="Coils"/>
    </source>
</evidence>
<dbReference type="SMART" id="SM00320">
    <property type="entry name" value="WD40"/>
    <property type="match status" value="7"/>
</dbReference>
<dbReference type="Gene3D" id="2.130.10.10">
    <property type="entry name" value="YVTN repeat-like/Quinoprotein amine dehydrogenase"/>
    <property type="match status" value="2"/>
</dbReference>
<keyword evidence="4" id="KW-0677">Repeat</keyword>
<evidence type="ECO:0000256" key="3">
    <source>
        <dbReference type="ARBA" id="ARBA00022692"/>
    </source>
</evidence>
<dbReference type="InterPro" id="IPR020472">
    <property type="entry name" value="WD40_PAC1"/>
</dbReference>
<feature type="repeat" description="WD" evidence="7">
    <location>
        <begin position="203"/>
        <end position="243"/>
    </location>
</feature>
<feature type="transmembrane region" description="Helical" evidence="10">
    <location>
        <begin position="454"/>
        <end position="473"/>
    </location>
</feature>
<evidence type="ECO:0000256" key="2">
    <source>
        <dbReference type="ARBA" id="ARBA00022574"/>
    </source>
</evidence>
<dbReference type="GO" id="GO:1990234">
    <property type="term" value="C:transferase complex"/>
    <property type="evidence" value="ECO:0007669"/>
    <property type="project" value="UniProtKB-ARBA"/>
</dbReference>
<evidence type="ECO:0000256" key="4">
    <source>
        <dbReference type="ARBA" id="ARBA00022737"/>
    </source>
</evidence>
<reference evidence="13" key="2">
    <citation type="submission" date="2021-11" db="EMBL/GenBank/DDBJ databases">
        <authorList>
            <consortium name="Genoscope - CEA"/>
            <person name="William W."/>
        </authorList>
    </citation>
    <scope>NUCLEOTIDE SEQUENCE</scope>
</reference>
<evidence type="ECO:0000256" key="9">
    <source>
        <dbReference type="SAM" id="MobiDB-lite"/>
    </source>
</evidence>
<sequence length="869" mass="95740">MASPRARLPPDGLSSHHLSKSSRRRSDAEESRATARTLLLKGHSDPVSCLAALDGGRLASGSWDNSVVIWSQDGTQLAKLEGHRRAVWSLAALDAGRLASGSWDNSVIIWSLEDGKQVAKLEGHTRPVWSLVALDGGRLASGGGDASIIIWNLADGTQLTKLEGHTSYVQCLAVLDGERLASGSRDRSIIVWSLADGTRLSTLEGHTSAVLSLTVLADGRLASGSGDSSIILWNPADGAQLATLEGHTGSVQCLTTFDGDRLASGGDDTSIIIWNLADGRKIAKFEGHTAMVRCLATLDGAALASGGSDETIRIRPVLHPAAYRFNACASAEYRAFEFEDVARSCRKEGCLGDLFEAAAVQQFDEHIGGLSASASIARQAHVFDALAKVAKEDAGFRSQMIDSLAPSVLALVRDDALLPDMYRRGVSNAAIQELAPSPLFRVVLDAKFAAGPKFVLYFELLIFIVLGLCFTRVAPYQVFARGEKWFPSENIVEIVFAFVVLAYFSVREIYQMAFTRAIELESSEEQLDDAEGLAAYLADAIVVPLHLIACCAGKRDEFEDWSEKAIREPIRYDALTFLGLSRAWRYDYWNWIDLATIGCAWAAFSRAAMPGARLSPDLAVATSMLMWVRFCWYLKNMRLGWAKFVLMFEDIVWDLRYYLFYFLVVLLMFASAFYLYLGPRKSDEFGFHDGHNAFRTFPYTVYNLILLGFVGDFDPDNFDEVAVRVLLVFFILVVMVVFLNVLIAIVSDSYDLSMAKAEGLFLRSRCELITETALIASLLPTRCLPTHDEATIKASLALALRRATRQADDDPNRLNYTINAVAAIVDNRTQKLEAELAATRRELSEMKAMLQLLVDKGEERHGLLRRLID</sequence>
<dbReference type="Proteomes" id="UP000789595">
    <property type="component" value="Unassembled WGS sequence"/>
</dbReference>
<dbReference type="InterPro" id="IPR019775">
    <property type="entry name" value="WD40_repeat_CS"/>
</dbReference>
<evidence type="ECO:0000259" key="11">
    <source>
        <dbReference type="Pfam" id="PF00520"/>
    </source>
</evidence>
<protein>
    <recommendedName>
        <fullName evidence="11">Ion transport domain-containing protein</fullName>
    </recommendedName>
</protein>
<keyword evidence="2 7" id="KW-0853">WD repeat</keyword>
<name>A0A7S3ZUE6_9STRA</name>
<dbReference type="PROSITE" id="PS50082">
    <property type="entry name" value="WD_REPEATS_2"/>
    <property type="match status" value="6"/>
</dbReference>
<dbReference type="GO" id="GO:0016020">
    <property type="term" value="C:membrane"/>
    <property type="evidence" value="ECO:0007669"/>
    <property type="project" value="UniProtKB-SubCell"/>
</dbReference>
<dbReference type="PANTHER" id="PTHR22847:SF637">
    <property type="entry name" value="WD REPEAT DOMAIN 5B"/>
    <property type="match status" value="1"/>
</dbReference>
<dbReference type="PROSITE" id="PS50294">
    <property type="entry name" value="WD_REPEATS_REGION"/>
    <property type="match status" value="3"/>
</dbReference>
<dbReference type="EMBL" id="HBIW01011159">
    <property type="protein sequence ID" value="CAE0694104.1"/>
    <property type="molecule type" value="Transcribed_RNA"/>
</dbReference>
<proteinExistence type="predicted"/>
<dbReference type="Pfam" id="PF00520">
    <property type="entry name" value="Ion_trans"/>
    <property type="match status" value="1"/>
</dbReference>
<keyword evidence="6 10" id="KW-0472">Membrane</keyword>
<dbReference type="InterPro" id="IPR036322">
    <property type="entry name" value="WD40_repeat_dom_sf"/>
</dbReference>
<feature type="repeat" description="WD" evidence="7">
    <location>
        <begin position="244"/>
        <end position="284"/>
    </location>
</feature>
<evidence type="ECO:0000256" key="5">
    <source>
        <dbReference type="ARBA" id="ARBA00022989"/>
    </source>
</evidence>
<gene>
    <name evidence="12" type="ORF">PCAL00307_LOCUS9540</name>
    <name evidence="13" type="ORF">PECAL_1P18140</name>
</gene>
<dbReference type="InterPro" id="IPR015943">
    <property type="entry name" value="WD40/YVTN_repeat-like_dom_sf"/>
</dbReference>
<keyword evidence="3 10" id="KW-0812">Transmembrane</keyword>
<dbReference type="OrthoDB" id="1068471at2759"/>
<evidence type="ECO:0000313" key="12">
    <source>
        <dbReference type="EMBL" id="CAE0694104.1"/>
    </source>
</evidence>
<feature type="coiled-coil region" evidence="8">
    <location>
        <begin position="822"/>
        <end position="856"/>
    </location>
</feature>
<accession>A0A7S3ZUE6</accession>
<evidence type="ECO:0000256" key="7">
    <source>
        <dbReference type="PROSITE-ProRule" id="PRU00221"/>
    </source>
</evidence>
<feature type="repeat" description="WD" evidence="7">
    <location>
        <begin position="162"/>
        <end position="202"/>
    </location>
</feature>
<evidence type="ECO:0000313" key="14">
    <source>
        <dbReference type="Proteomes" id="UP000789595"/>
    </source>
</evidence>
<dbReference type="CDD" id="cd00200">
    <property type="entry name" value="WD40"/>
    <property type="match status" value="1"/>
</dbReference>
<keyword evidence="5 10" id="KW-1133">Transmembrane helix</keyword>
<dbReference type="PROSITE" id="PS00678">
    <property type="entry name" value="WD_REPEATS_1"/>
    <property type="match status" value="2"/>
</dbReference>
<feature type="transmembrane region" description="Helical" evidence="10">
    <location>
        <begin position="485"/>
        <end position="506"/>
    </location>
</feature>
<dbReference type="GO" id="GO:0005216">
    <property type="term" value="F:monoatomic ion channel activity"/>
    <property type="evidence" value="ECO:0007669"/>
    <property type="project" value="InterPro"/>
</dbReference>
<dbReference type="InterPro" id="IPR001680">
    <property type="entry name" value="WD40_rpt"/>
</dbReference>
<evidence type="ECO:0000256" key="6">
    <source>
        <dbReference type="ARBA" id="ARBA00023136"/>
    </source>
</evidence>
<reference evidence="12" key="1">
    <citation type="submission" date="2021-01" db="EMBL/GenBank/DDBJ databases">
        <authorList>
            <person name="Corre E."/>
            <person name="Pelletier E."/>
            <person name="Niang G."/>
            <person name="Scheremetjew M."/>
            <person name="Finn R."/>
            <person name="Kale V."/>
            <person name="Holt S."/>
            <person name="Cochrane G."/>
            <person name="Meng A."/>
            <person name="Brown T."/>
            <person name="Cohen L."/>
        </authorList>
    </citation>
    <scope>NUCLEOTIDE SEQUENCE</scope>
    <source>
        <strain evidence="12">CCMP1756</strain>
    </source>
</reference>
<feature type="repeat" description="WD" evidence="7">
    <location>
        <begin position="121"/>
        <end position="161"/>
    </location>
</feature>
<dbReference type="AlphaFoldDB" id="A0A7S3ZUE6"/>
<organism evidence="12">
    <name type="scientific">Pelagomonas calceolata</name>
    <dbReference type="NCBI Taxonomy" id="35677"/>
    <lineage>
        <taxon>Eukaryota</taxon>
        <taxon>Sar</taxon>
        <taxon>Stramenopiles</taxon>
        <taxon>Ochrophyta</taxon>
        <taxon>Pelagophyceae</taxon>
        <taxon>Pelagomonadales</taxon>
        <taxon>Pelagomonadaceae</taxon>
        <taxon>Pelagomonas</taxon>
    </lineage>
</organism>
<keyword evidence="8" id="KW-0175">Coiled coil</keyword>
<dbReference type="PANTHER" id="PTHR22847">
    <property type="entry name" value="WD40 REPEAT PROTEIN"/>
    <property type="match status" value="1"/>
</dbReference>
<dbReference type="PRINTS" id="PR00320">
    <property type="entry name" value="GPROTEINBRPT"/>
</dbReference>
<dbReference type="InterPro" id="IPR005821">
    <property type="entry name" value="Ion_trans_dom"/>
</dbReference>
<dbReference type="Pfam" id="PF00400">
    <property type="entry name" value="WD40"/>
    <property type="match status" value="7"/>
</dbReference>
<feature type="repeat" description="WD" evidence="7">
    <location>
        <begin position="40"/>
        <end position="71"/>
    </location>
</feature>
<evidence type="ECO:0000256" key="10">
    <source>
        <dbReference type="SAM" id="Phobius"/>
    </source>
</evidence>
<feature type="domain" description="Ion transport" evidence="11">
    <location>
        <begin position="581"/>
        <end position="752"/>
    </location>
</feature>
<dbReference type="EMBL" id="CAKKNE010000001">
    <property type="protein sequence ID" value="CAH0365375.1"/>
    <property type="molecule type" value="Genomic_DNA"/>
</dbReference>
<feature type="region of interest" description="Disordered" evidence="9">
    <location>
        <begin position="1"/>
        <end position="31"/>
    </location>
</feature>
<keyword evidence="14" id="KW-1185">Reference proteome</keyword>
<feature type="repeat" description="WD" evidence="7">
    <location>
        <begin position="80"/>
        <end position="120"/>
    </location>
</feature>
<evidence type="ECO:0000256" key="1">
    <source>
        <dbReference type="ARBA" id="ARBA00004141"/>
    </source>
</evidence>
<comment type="subcellular location">
    <subcellularLocation>
        <location evidence="1">Membrane</location>
        <topology evidence="1">Multi-pass membrane protein</topology>
    </subcellularLocation>
</comment>
<feature type="transmembrane region" description="Helical" evidence="10">
    <location>
        <begin position="655"/>
        <end position="677"/>
    </location>
</feature>